<protein>
    <submittedName>
        <fullName evidence="1">Uncharacterized protein</fullName>
    </submittedName>
</protein>
<evidence type="ECO:0000313" key="1">
    <source>
        <dbReference type="EMBL" id="DAE02823.1"/>
    </source>
</evidence>
<accession>A0A8S5P6P6</accession>
<name>A0A8S5P6P6_9CAUD</name>
<reference evidence="1" key="1">
    <citation type="journal article" date="2021" name="Proc. Natl. Acad. Sci. U.S.A.">
        <title>A Catalog of Tens of Thousands of Viruses from Human Metagenomes Reveals Hidden Associations with Chronic Diseases.</title>
        <authorList>
            <person name="Tisza M.J."/>
            <person name="Buck C.B."/>
        </authorList>
    </citation>
    <scope>NUCLEOTIDE SEQUENCE</scope>
    <source>
        <strain evidence="1">CtPr92</strain>
    </source>
</reference>
<sequence length="29" mass="3490">MKYHIGKTSVRIPYKVYITIYSHSSIYKI</sequence>
<dbReference type="EMBL" id="BK015353">
    <property type="protein sequence ID" value="DAE02823.1"/>
    <property type="molecule type" value="Genomic_DNA"/>
</dbReference>
<proteinExistence type="predicted"/>
<organism evidence="1">
    <name type="scientific">Podoviridae sp. ctPr92</name>
    <dbReference type="NCBI Taxonomy" id="2825247"/>
    <lineage>
        <taxon>Viruses</taxon>
        <taxon>Duplodnaviria</taxon>
        <taxon>Heunggongvirae</taxon>
        <taxon>Uroviricota</taxon>
        <taxon>Caudoviricetes</taxon>
    </lineage>
</organism>